<reference evidence="9" key="1">
    <citation type="submission" date="2016-08" db="EMBL/GenBank/DDBJ databases">
        <authorList>
            <person name="Varghese N."/>
            <person name="Submissions Spin"/>
        </authorList>
    </citation>
    <scope>NUCLEOTIDE SEQUENCE [LARGE SCALE GENOMIC DNA]</scope>
    <source>
        <strain evidence="9">SGD-1123</strain>
    </source>
</reference>
<dbReference type="EC" id="3.6.1.41" evidence="1"/>
<dbReference type="PANTHER" id="PTHR35795:SF1">
    <property type="entry name" value="BIS(5'-NUCLEOSYL)-TETRAPHOSPHATASE, SYMMETRICAL"/>
    <property type="match status" value="1"/>
</dbReference>
<dbReference type="InterPro" id="IPR005249">
    <property type="entry name" value="YqeK"/>
</dbReference>
<dbReference type="SUPFAM" id="SSF109604">
    <property type="entry name" value="HD-domain/PDEase-like"/>
    <property type="match status" value="1"/>
</dbReference>
<evidence type="ECO:0000313" key="8">
    <source>
        <dbReference type="EMBL" id="SCB89456.1"/>
    </source>
</evidence>
<evidence type="ECO:0000256" key="3">
    <source>
        <dbReference type="ARBA" id="ARBA00022741"/>
    </source>
</evidence>
<dbReference type="InterPro" id="IPR051094">
    <property type="entry name" value="Diverse_Catalytic_Enzymes"/>
</dbReference>
<evidence type="ECO:0000256" key="5">
    <source>
        <dbReference type="ARBA" id="ARBA00023004"/>
    </source>
</evidence>
<dbReference type="Pfam" id="PF01966">
    <property type="entry name" value="HD"/>
    <property type="match status" value="1"/>
</dbReference>
<organism evidence="8 9">
    <name type="scientific">[Bacillus] enclensis</name>
    <dbReference type="NCBI Taxonomy" id="1402860"/>
    <lineage>
        <taxon>Bacteria</taxon>
        <taxon>Bacillati</taxon>
        <taxon>Bacillota</taxon>
        <taxon>Bacilli</taxon>
        <taxon>Bacillales</taxon>
        <taxon>Bacillaceae</taxon>
        <taxon>Rossellomorea</taxon>
    </lineage>
</organism>
<dbReference type="EMBL" id="FMAU01000001">
    <property type="protein sequence ID" value="SCB89456.1"/>
    <property type="molecule type" value="Genomic_DNA"/>
</dbReference>
<evidence type="ECO:0000256" key="6">
    <source>
        <dbReference type="ARBA" id="ARBA00049417"/>
    </source>
</evidence>
<keyword evidence="9" id="KW-1185">Reference proteome</keyword>
<sequence length="188" mass="21653">MDRQKGLDIVKGQLTEHRYIHTCGVMETAVTLARQYGADIKKAETAAIFHDYAKFRDKTEMRQLIESEGLPADLLEYNSELWHAPAGAILVKKETGITDEEVLNAIRWHTSGCDHMSILDKVIYLADYIEPGRQFPGVEEVRDLAEESLDKALIKALQNTIMFLMKKNQAVYPDTFRFYNKLVFEQRR</sequence>
<dbReference type="PANTHER" id="PTHR35795">
    <property type="entry name" value="SLR1885 PROTEIN"/>
    <property type="match status" value="1"/>
</dbReference>
<comment type="catalytic activity">
    <reaction evidence="6">
        <text>P(1),P(4)-bis(5'-adenosyl) tetraphosphate + H2O = 2 ADP + 2 H(+)</text>
        <dbReference type="Rhea" id="RHEA:24252"/>
        <dbReference type="ChEBI" id="CHEBI:15377"/>
        <dbReference type="ChEBI" id="CHEBI:15378"/>
        <dbReference type="ChEBI" id="CHEBI:58141"/>
        <dbReference type="ChEBI" id="CHEBI:456216"/>
        <dbReference type="EC" id="3.6.1.41"/>
    </reaction>
</comment>
<dbReference type="AlphaFoldDB" id="A0A0V8HMY0"/>
<dbReference type="RefSeq" id="WP_058297829.1">
    <property type="nucleotide sequence ID" value="NZ_FMAU01000001.1"/>
</dbReference>
<dbReference type="InterPro" id="IPR003607">
    <property type="entry name" value="HD/PDEase_dom"/>
</dbReference>
<dbReference type="OrthoDB" id="9782134at2"/>
<evidence type="ECO:0000256" key="1">
    <source>
        <dbReference type="ARBA" id="ARBA00012506"/>
    </source>
</evidence>
<gene>
    <name evidence="8" type="ORF">GA0061094_1225</name>
</gene>
<accession>A0A0V8HMY0</accession>
<dbReference type="SMART" id="SM00471">
    <property type="entry name" value="HDc"/>
    <property type="match status" value="1"/>
</dbReference>
<dbReference type="NCBIfam" id="TIGR00488">
    <property type="entry name" value="bis(5'-nucleosyl)-tetraphosphatase (symmetrical) YqeK"/>
    <property type="match status" value="1"/>
</dbReference>
<evidence type="ECO:0000313" key="9">
    <source>
        <dbReference type="Proteomes" id="UP000181997"/>
    </source>
</evidence>
<dbReference type="InterPro" id="IPR006675">
    <property type="entry name" value="HDIG_dom"/>
</dbReference>
<feature type="domain" description="HD" evidence="7">
    <location>
        <begin position="18"/>
        <end position="132"/>
    </location>
</feature>
<dbReference type="PROSITE" id="PS51831">
    <property type="entry name" value="HD"/>
    <property type="match status" value="1"/>
</dbReference>
<dbReference type="GO" id="GO:0008803">
    <property type="term" value="F:bis(5'-nucleosyl)-tetraphosphatase (symmetrical) activity"/>
    <property type="evidence" value="ECO:0007669"/>
    <property type="project" value="UniProtKB-EC"/>
</dbReference>
<evidence type="ECO:0000256" key="4">
    <source>
        <dbReference type="ARBA" id="ARBA00022801"/>
    </source>
</evidence>
<keyword evidence="5" id="KW-0408">Iron</keyword>
<protein>
    <recommendedName>
        <fullName evidence="1">bis(5'-nucleosyl)-tetraphosphatase (symmetrical)</fullName>
        <ecNumber evidence="1">3.6.1.41</ecNumber>
    </recommendedName>
</protein>
<keyword evidence="4 8" id="KW-0378">Hydrolase</keyword>
<evidence type="ECO:0000259" key="7">
    <source>
        <dbReference type="PROSITE" id="PS51831"/>
    </source>
</evidence>
<dbReference type="Proteomes" id="UP000181997">
    <property type="component" value="Unassembled WGS sequence"/>
</dbReference>
<dbReference type="GO" id="GO:0000166">
    <property type="term" value="F:nucleotide binding"/>
    <property type="evidence" value="ECO:0007669"/>
    <property type="project" value="UniProtKB-KW"/>
</dbReference>
<dbReference type="InterPro" id="IPR006674">
    <property type="entry name" value="HD_domain"/>
</dbReference>
<proteinExistence type="predicted"/>
<dbReference type="NCBIfam" id="TIGR00277">
    <property type="entry name" value="HDIG"/>
    <property type="match status" value="1"/>
</dbReference>
<dbReference type="GO" id="GO:0046872">
    <property type="term" value="F:metal ion binding"/>
    <property type="evidence" value="ECO:0007669"/>
    <property type="project" value="UniProtKB-KW"/>
</dbReference>
<dbReference type="Gene3D" id="1.10.3210.10">
    <property type="entry name" value="Hypothetical protein af1432"/>
    <property type="match status" value="1"/>
</dbReference>
<dbReference type="CDD" id="cd00077">
    <property type="entry name" value="HDc"/>
    <property type="match status" value="1"/>
</dbReference>
<keyword evidence="2" id="KW-0479">Metal-binding</keyword>
<name>A0A0V8HMY0_9BACI</name>
<keyword evidence="3" id="KW-0547">Nucleotide-binding</keyword>
<evidence type="ECO:0000256" key="2">
    <source>
        <dbReference type="ARBA" id="ARBA00022723"/>
    </source>
</evidence>